<dbReference type="EMBL" id="FCOK02000152">
    <property type="protein sequence ID" value="SAL74308.1"/>
    <property type="molecule type" value="Genomic_DNA"/>
</dbReference>
<evidence type="ECO:0000313" key="1">
    <source>
        <dbReference type="EMBL" id="SAL74308.1"/>
    </source>
</evidence>
<sequence>MTRRRHPKPEIHAIVFAQHEHCVTELIVELSHAVIGATGYVHAGNIEFRANVSDHSAESFGRRVAFSNVCGAELDEMRAAVRKIERIRSRMMKDDKALGEAPNFAEFARRALVAAGVTMVHVARDLAGRPRNAAHHIVVSTANGGDVLDAIGRLEKIALTMFGKRVEAA</sequence>
<dbReference type="AlphaFoldDB" id="A0A158JZQ1"/>
<organism evidence="1 2">
    <name type="scientific">Caballeronia udeis</name>
    <dbReference type="NCBI Taxonomy" id="1232866"/>
    <lineage>
        <taxon>Bacteria</taxon>
        <taxon>Pseudomonadati</taxon>
        <taxon>Pseudomonadota</taxon>
        <taxon>Betaproteobacteria</taxon>
        <taxon>Burkholderiales</taxon>
        <taxon>Burkholderiaceae</taxon>
        <taxon>Caballeronia</taxon>
    </lineage>
</organism>
<proteinExistence type="predicted"/>
<evidence type="ECO:0000313" key="2">
    <source>
        <dbReference type="Proteomes" id="UP000054683"/>
    </source>
</evidence>
<gene>
    <name evidence="1" type="ORF">AWB69_09165</name>
</gene>
<dbReference type="RefSeq" id="WP_062093138.1">
    <property type="nucleotide sequence ID" value="NZ_FCOK02000152.1"/>
</dbReference>
<name>A0A158JZQ1_9BURK</name>
<reference evidence="1 2" key="1">
    <citation type="submission" date="2016-01" db="EMBL/GenBank/DDBJ databases">
        <authorList>
            <person name="Oliw E.H."/>
        </authorList>
    </citation>
    <scope>NUCLEOTIDE SEQUENCE [LARGE SCALE GENOMIC DNA]</scope>
    <source>
        <strain evidence="1">LMG 27134</strain>
    </source>
</reference>
<protein>
    <submittedName>
        <fullName evidence="1">Uncharacterized protein</fullName>
    </submittedName>
</protein>
<accession>A0A158JZQ1</accession>
<dbReference type="Proteomes" id="UP000054683">
    <property type="component" value="Unassembled WGS sequence"/>
</dbReference>